<dbReference type="InterPro" id="IPR002881">
    <property type="entry name" value="DUF58"/>
</dbReference>
<keyword evidence="2" id="KW-0472">Membrane</keyword>
<accession>C8X8Z3</accession>
<dbReference type="RefSeq" id="WP_015749902.1">
    <property type="nucleotide sequence ID" value="NC_013235.1"/>
</dbReference>
<feature type="compositionally biased region" description="Pro residues" evidence="1">
    <location>
        <begin position="24"/>
        <end position="40"/>
    </location>
</feature>
<keyword evidence="5" id="KW-1185">Reference proteome</keyword>
<dbReference type="STRING" id="479431.Namu_4816"/>
<dbReference type="EMBL" id="CP001737">
    <property type="protein sequence ID" value="ACV81091.1"/>
    <property type="molecule type" value="Genomic_DNA"/>
</dbReference>
<dbReference type="PANTHER" id="PTHR34351:SF1">
    <property type="entry name" value="SLR1927 PROTEIN"/>
    <property type="match status" value="1"/>
</dbReference>
<organism evidence="4 5">
    <name type="scientific">Nakamurella multipartita (strain ATCC 700099 / DSM 44233 / CIP 104796 / JCM 9543 / NBRC 105858 / Y-104)</name>
    <name type="common">Microsphaera multipartita</name>
    <dbReference type="NCBI Taxonomy" id="479431"/>
    <lineage>
        <taxon>Bacteria</taxon>
        <taxon>Bacillati</taxon>
        <taxon>Actinomycetota</taxon>
        <taxon>Actinomycetes</taxon>
        <taxon>Nakamurellales</taxon>
        <taxon>Nakamurellaceae</taxon>
        <taxon>Nakamurella</taxon>
    </lineage>
</organism>
<protein>
    <recommendedName>
        <fullName evidence="3">DUF58 domain-containing protein</fullName>
    </recommendedName>
</protein>
<evidence type="ECO:0000259" key="3">
    <source>
        <dbReference type="Pfam" id="PF01882"/>
    </source>
</evidence>
<dbReference type="eggNOG" id="COG1721">
    <property type="taxonomic scope" value="Bacteria"/>
</dbReference>
<dbReference type="Pfam" id="PF01882">
    <property type="entry name" value="DUF58"/>
    <property type="match status" value="1"/>
</dbReference>
<dbReference type="HOGENOM" id="CLU_026152_4_1_11"/>
<evidence type="ECO:0000256" key="2">
    <source>
        <dbReference type="SAM" id="Phobius"/>
    </source>
</evidence>
<reference evidence="5" key="1">
    <citation type="submission" date="2009-09" db="EMBL/GenBank/DDBJ databases">
        <title>The complete genome of Nakamurella multipartita DSM 44233.</title>
        <authorList>
            <consortium name="US DOE Joint Genome Institute (JGI-PGF)"/>
            <person name="Lucas S."/>
            <person name="Copeland A."/>
            <person name="Lapidus A."/>
            <person name="Glavina del Rio T."/>
            <person name="Dalin E."/>
            <person name="Tice H."/>
            <person name="Bruce D."/>
            <person name="Goodwin L."/>
            <person name="Pitluck S."/>
            <person name="Kyrpides N."/>
            <person name="Mavromatis K."/>
            <person name="Ivanova N."/>
            <person name="Ovchinnikova G."/>
            <person name="Sims D."/>
            <person name="Meincke L."/>
            <person name="Brettin T."/>
            <person name="Detter J.C."/>
            <person name="Han C."/>
            <person name="Larimer F."/>
            <person name="Land M."/>
            <person name="Hauser L."/>
            <person name="Markowitz V."/>
            <person name="Cheng J.-F."/>
            <person name="Hugenholtz P."/>
            <person name="Woyke T."/>
            <person name="Wu D."/>
            <person name="Klenk H.-P."/>
            <person name="Eisen J.A."/>
        </authorList>
    </citation>
    <scope>NUCLEOTIDE SEQUENCE [LARGE SCALE GENOMIC DNA]</scope>
    <source>
        <strain evidence="5">ATCC 700099 / DSM 44233 / CIP 104796 / JCM 9543 / NBRC 105858 / Y-104</strain>
    </source>
</reference>
<evidence type="ECO:0000313" key="5">
    <source>
        <dbReference type="Proteomes" id="UP000002218"/>
    </source>
</evidence>
<sequence length="453" mass="47564">MSEASGGRPTPVPALGPAAAEVPPAVPHAVPPPVPPPPGPARARLDGSALAAAWATVTRRGRVALAVLVGAALVGWLTGWREWTGLAAGLAVVMLVAVAMALGRSPVAIDLDLARTRFVVGDPAVARVGVRNVSGRRMLPLRLELDVDGLPAQVRVPSLPGGAAHPVVIPLPTHRRGVIELGPARAVRGDVFGLLRRVVQWPVHEQVYVHPRTVQLPDPLPGRARDLEGEESAIRTASDLSFHTLRDYVPGDDRRFIHWKSTARSGTLQVREFLQTHRSLVAVVLAGNPDDYRAAGWSPGAAGDGSDAGTSPEFEVAVSCAASIVAELVRRHRDVVVDAAGSAIRAASDQGVLDRFSPVRTVAGSPDLLAMTRQVARRHPRTSLVVLVFGSTVEPARLRAAARLGPTGATVLAVRARVPDSPHPATLAPLSTGAVVTVEDVAQLPLALRGVRR</sequence>
<keyword evidence="2" id="KW-1133">Transmembrane helix</keyword>
<keyword evidence="2" id="KW-0812">Transmembrane</keyword>
<feature type="region of interest" description="Disordered" evidence="1">
    <location>
        <begin position="23"/>
        <end position="42"/>
    </location>
</feature>
<reference evidence="4 5" key="2">
    <citation type="journal article" date="2010" name="Stand. Genomic Sci.">
        <title>Complete genome sequence of Nakamurella multipartita type strain (Y-104).</title>
        <authorList>
            <person name="Tice H."/>
            <person name="Mayilraj S."/>
            <person name="Sims D."/>
            <person name="Lapidus A."/>
            <person name="Nolan M."/>
            <person name="Lucas S."/>
            <person name="Glavina Del Rio T."/>
            <person name="Copeland A."/>
            <person name="Cheng J.F."/>
            <person name="Meincke L."/>
            <person name="Bruce D."/>
            <person name="Goodwin L."/>
            <person name="Pitluck S."/>
            <person name="Ivanova N."/>
            <person name="Mavromatis K."/>
            <person name="Ovchinnikova G."/>
            <person name="Pati A."/>
            <person name="Chen A."/>
            <person name="Palaniappan K."/>
            <person name="Land M."/>
            <person name="Hauser L."/>
            <person name="Chang Y.J."/>
            <person name="Jeffries C.D."/>
            <person name="Detter J.C."/>
            <person name="Brettin T."/>
            <person name="Rohde M."/>
            <person name="Goker M."/>
            <person name="Bristow J."/>
            <person name="Eisen J.A."/>
            <person name="Markowitz V."/>
            <person name="Hugenholtz P."/>
            <person name="Kyrpides N.C."/>
            <person name="Klenk H.P."/>
            <person name="Chen F."/>
        </authorList>
    </citation>
    <scope>NUCLEOTIDE SEQUENCE [LARGE SCALE GENOMIC DNA]</scope>
    <source>
        <strain evidence="5">ATCC 700099 / DSM 44233 / CIP 104796 / JCM 9543 / NBRC 105858 / Y-104</strain>
    </source>
</reference>
<name>C8X8Z3_NAKMY</name>
<dbReference type="InParanoid" id="C8X8Z3"/>
<evidence type="ECO:0000313" key="4">
    <source>
        <dbReference type="EMBL" id="ACV81091.1"/>
    </source>
</evidence>
<dbReference type="KEGG" id="nml:Namu_4816"/>
<feature type="domain" description="DUF58" evidence="3">
    <location>
        <begin position="245"/>
        <end position="280"/>
    </location>
</feature>
<proteinExistence type="predicted"/>
<feature type="transmembrane region" description="Helical" evidence="2">
    <location>
        <begin position="86"/>
        <end position="107"/>
    </location>
</feature>
<dbReference type="AlphaFoldDB" id="C8X8Z3"/>
<evidence type="ECO:0000256" key="1">
    <source>
        <dbReference type="SAM" id="MobiDB-lite"/>
    </source>
</evidence>
<dbReference type="Proteomes" id="UP000002218">
    <property type="component" value="Chromosome"/>
</dbReference>
<feature type="transmembrane region" description="Helical" evidence="2">
    <location>
        <begin position="63"/>
        <end position="80"/>
    </location>
</feature>
<dbReference type="PANTHER" id="PTHR34351">
    <property type="entry name" value="SLR1927 PROTEIN-RELATED"/>
    <property type="match status" value="1"/>
</dbReference>
<gene>
    <name evidence="4" type="ordered locus">Namu_4816</name>
</gene>
<dbReference type="OrthoDB" id="9812729at2"/>